<feature type="transmembrane region" description="Helical" evidence="7">
    <location>
        <begin position="109"/>
        <end position="133"/>
    </location>
</feature>
<proteinExistence type="inferred from homology"/>
<dbReference type="PANTHER" id="PTHR43386:SF1">
    <property type="entry name" value="D,D-DIPEPTIDE TRANSPORT SYSTEM PERMEASE PROTEIN DDPC-RELATED"/>
    <property type="match status" value="1"/>
</dbReference>
<dbReference type="Proteomes" id="UP000321685">
    <property type="component" value="Unassembled WGS sequence"/>
</dbReference>
<evidence type="ECO:0000256" key="4">
    <source>
        <dbReference type="ARBA" id="ARBA00022692"/>
    </source>
</evidence>
<dbReference type="RefSeq" id="WP_147114767.1">
    <property type="nucleotide sequence ID" value="NZ_BJVJ01000096.1"/>
</dbReference>
<dbReference type="CDD" id="cd06261">
    <property type="entry name" value="TM_PBP2"/>
    <property type="match status" value="1"/>
</dbReference>
<keyword evidence="3" id="KW-1003">Cell membrane</keyword>
<feature type="transmembrane region" description="Helical" evidence="7">
    <location>
        <begin position="271"/>
        <end position="294"/>
    </location>
</feature>
<organism evidence="9 10">
    <name type="scientific">Pseudonocardia sulfidoxydans NBRC 16205</name>
    <dbReference type="NCBI Taxonomy" id="1223511"/>
    <lineage>
        <taxon>Bacteria</taxon>
        <taxon>Bacillati</taxon>
        <taxon>Actinomycetota</taxon>
        <taxon>Actinomycetes</taxon>
        <taxon>Pseudonocardiales</taxon>
        <taxon>Pseudonocardiaceae</taxon>
        <taxon>Pseudonocardia</taxon>
    </lineage>
</organism>
<evidence type="ECO:0000256" key="3">
    <source>
        <dbReference type="ARBA" id="ARBA00022475"/>
    </source>
</evidence>
<evidence type="ECO:0000259" key="8">
    <source>
        <dbReference type="PROSITE" id="PS50928"/>
    </source>
</evidence>
<feature type="domain" description="ABC transmembrane type-1" evidence="8">
    <location>
        <begin position="105"/>
        <end position="294"/>
    </location>
</feature>
<evidence type="ECO:0000256" key="1">
    <source>
        <dbReference type="ARBA" id="ARBA00004651"/>
    </source>
</evidence>
<evidence type="ECO:0000256" key="5">
    <source>
        <dbReference type="ARBA" id="ARBA00022989"/>
    </source>
</evidence>
<evidence type="ECO:0000313" key="10">
    <source>
        <dbReference type="Proteomes" id="UP000321685"/>
    </source>
</evidence>
<protein>
    <submittedName>
        <fullName evidence="9">Glutathione ABC transporter permease GsiD</fullName>
    </submittedName>
</protein>
<dbReference type="OrthoDB" id="9812701at2"/>
<sequence length="308" mass="32453">MSTSLTPELMPDPKLPVTAEPEVVPARGTSPGRAKLLAFLRHRGTWIGGSLLVVFLLMAALAPLLAPYDPLAVNADVGLTAPSWAHPMGTDDFGRDILSRVVYGSRLSLVVGFSCVAISAVVGTLIGLLAGYFRGPTDSVLMRVMDVLLAFPGLVLALALAAVMGRGMLSVIVAVGVAGVPTFARVTRGAVLGVVNTDYVLAARAVGCRSTWILRRHILPNVVAPVIVMTTLYLAYAVLYAASISFLGVGVQPPTAEWGAMTNAGRGVLVQGWWVSTFPSVMIMLFVLAVNVMGDSLRDALDSKLRRS</sequence>
<dbReference type="PROSITE" id="PS50928">
    <property type="entry name" value="ABC_TM1"/>
    <property type="match status" value="1"/>
</dbReference>
<dbReference type="InterPro" id="IPR050366">
    <property type="entry name" value="BP-dependent_transpt_permease"/>
</dbReference>
<dbReference type="EMBL" id="BJVJ01000096">
    <property type="protein sequence ID" value="GEL26549.1"/>
    <property type="molecule type" value="Genomic_DNA"/>
</dbReference>
<keyword evidence="5 7" id="KW-1133">Transmembrane helix</keyword>
<dbReference type="InterPro" id="IPR035906">
    <property type="entry name" value="MetI-like_sf"/>
</dbReference>
<gene>
    <name evidence="9" type="primary">dppC</name>
    <name evidence="9" type="ORF">PSU4_55030</name>
</gene>
<dbReference type="GO" id="GO:0055085">
    <property type="term" value="P:transmembrane transport"/>
    <property type="evidence" value="ECO:0007669"/>
    <property type="project" value="InterPro"/>
</dbReference>
<evidence type="ECO:0000313" key="9">
    <source>
        <dbReference type="EMBL" id="GEL26549.1"/>
    </source>
</evidence>
<dbReference type="Pfam" id="PF00528">
    <property type="entry name" value="BPD_transp_1"/>
    <property type="match status" value="1"/>
</dbReference>
<dbReference type="Gene3D" id="1.10.3720.10">
    <property type="entry name" value="MetI-like"/>
    <property type="match status" value="1"/>
</dbReference>
<keyword evidence="6 7" id="KW-0472">Membrane</keyword>
<comment type="similarity">
    <text evidence="7">Belongs to the binding-protein-dependent transport system permease family.</text>
</comment>
<dbReference type="AlphaFoldDB" id="A0A511DNZ5"/>
<dbReference type="Pfam" id="PF12911">
    <property type="entry name" value="OppC_N"/>
    <property type="match status" value="1"/>
</dbReference>
<comment type="subcellular location">
    <subcellularLocation>
        <location evidence="1 7">Cell membrane</location>
        <topology evidence="1 7">Multi-pass membrane protein</topology>
    </subcellularLocation>
</comment>
<dbReference type="InterPro" id="IPR025966">
    <property type="entry name" value="OppC_N"/>
</dbReference>
<dbReference type="SUPFAM" id="SSF161098">
    <property type="entry name" value="MetI-like"/>
    <property type="match status" value="1"/>
</dbReference>
<feature type="transmembrane region" description="Helical" evidence="7">
    <location>
        <begin position="140"/>
        <end position="161"/>
    </location>
</feature>
<feature type="transmembrane region" description="Helical" evidence="7">
    <location>
        <begin position="45"/>
        <end position="66"/>
    </location>
</feature>
<name>A0A511DNZ5_9PSEU</name>
<evidence type="ECO:0000256" key="7">
    <source>
        <dbReference type="RuleBase" id="RU363032"/>
    </source>
</evidence>
<comment type="caution">
    <text evidence="9">The sequence shown here is derived from an EMBL/GenBank/DDBJ whole genome shotgun (WGS) entry which is preliminary data.</text>
</comment>
<keyword evidence="10" id="KW-1185">Reference proteome</keyword>
<evidence type="ECO:0000256" key="2">
    <source>
        <dbReference type="ARBA" id="ARBA00022448"/>
    </source>
</evidence>
<keyword evidence="2 7" id="KW-0813">Transport</keyword>
<evidence type="ECO:0000256" key="6">
    <source>
        <dbReference type="ARBA" id="ARBA00023136"/>
    </source>
</evidence>
<keyword evidence="4 7" id="KW-0812">Transmembrane</keyword>
<reference evidence="9 10" key="1">
    <citation type="submission" date="2019-07" db="EMBL/GenBank/DDBJ databases">
        <title>Whole genome shotgun sequence of Pseudonocardia sulfidoxydans NBRC 16205.</title>
        <authorList>
            <person name="Hosoyama A."/>
            <person name="Uohara A."/>
            <person name="Ohji S."/>
            <person name="Ichikawa N."/>
        </authorList>
    </citation>
    <scope>NUCLEOTIDE SEQUENCE [LARGE SCALE GENOMIC DNA]</scope>
    <source>
        <strain evidence="9 10">NBRC 16205</strain>
    </source>
</reference>
<dbReference type="GO" id="GO:0005886">
    <property type="term" value="C:plasma membrane"/>
    <property type="evidence" value="ECO:0007669"/>
    <property type="project" value="UniProtKB-SubCell"/>
</dbReference>
<feature type="transmembrane region" description="Helical" evidence="7">
    <location>
        <begin position="222"/>
        <end position="251"/>
    </location>
</feature>
<accession>A0A511DNZ5</accession>
<dbReference type="PANTHER" id="PTHR43386">
    <property type="entry name" value="OLIGOPEPTIDE TRANSPORT SYSTEM PERMEASE PROTEIN APPC"/>
    <property type="match status" value="1"/>
</dbReference>
<dbReference type="InterPro" id="IPR000515">
    <property type="entry name" value="MetI-like"/>
</dbReference>